<dbReference type="KEGG" id="ceu:A7L45_06730"/>
<dbReference type="OrthoDB" id="1912767at2"/>
<protein>
    <submittedName>
        <fullName evidence="1">Uncharacterized protein</fullName>
    </submittedName>
</protein>
<evidence type="ECO:0000313" key="1">
    <source>
        <dbReference type="EMBL" id="APC39784.1"/>
    </source>
</evidence>
<gene>
    <name evidence="1" type="ORF">A7L45_06730</name>
</gene>
<organism evidence="1 2">
    <name type="scientific">Clostridium estertheticum subsp. estertheticum</name>
    <dbReference type="NCBI Taxonomy" id="1552"/>
    <lineage>
        <taxon>Bacteria</taxon>
        <taxon>Bacillati</taxon>
        <taxon>Bacillota</taxon>
        <taxon>Clostridia</taxon>
        <taxon>Eubacteriales</taxon>
        <taxon>Clostridiaceae</taxon>
        <taxon>Clostridium</taxon>
    </lineage>
</organism>
<keyword evidence="2" id="KW-1185">Reference proteome</keyword>
<sequence>MIMLQKIYKLCECFEKQDRKTGIMKLINKGYSESTSIKYYNIWRRHYMDSNSKDLMVSGIYIETRRERKLLEECTFLERQRYLEALSKEQLIKITQAVLK</sequence>
<proteinExistence type="predicted"/>
<name>A0A1J0GFN1_9CLOT</name>
<dbReference type="Proteomes" id="UP000182569">
    <property type="component" value="Chromosome"/>
</dbReference>
<dbReference type="EMBL" id="CP015756">
    <property type="protein sequence ID" value="APC39784.1"/>
    <property type="molecule type" value="Genomic_DNA"/>
</dbReference>
<accession>A0A1J0GFN1</accession>
<reference evidence="2" key="1">
    <citation type="journal article" date="2016" name="Front. Microbiol.">
        <title>Complete Genome Sequence of Clostridium estertheticum DSM 8809, a Microbe Identified in Spoiled Vacuum Packed Beef.</title>
        <authorList>
            <person name="Yu Z."/>
            <person name="Gunn L."/>
            <person name="Brennan E."/>
            <person name="Reid R."/>
            <person name="Wall P.G."/>
            <person name="Gaora O.P."/>
            <person name="Hurley D."/>
            <person name="Bolton D."/>
            <person name="Fanning S."/>
        </authorList>
    </citation>
    <scope>NUCLEOTIDE SEQUENCE [LARGE SCALE GENOMIC DNA]</scope>
    <source>
        <strain evidence="2">DSM 8809</strain>
    </source>
</reference>
<dbReference type="AlphaFoldDB" id="A0A1J0GFN1"/>
<dbReference type="STRING" id="1552.A7L45_06730"/>
<evidence type="ECO:0000313" key="2">
    <source>
        <dbReference type="Proteomes" id="UP000182569"/>
    </source>
</evidence>